<evidence type="ECO:0000256" key="1">
    <source>
        <dbReference type="SAM" id="MobiDB-lite"/>
    </source>
</evidence>
<dbReference type="RefSeq" id="XP_005791118.1">
    <property type="nucleotide sequence ID" value="XM_005791061.1"/>
</dbReference>
<protein>
    <submittedName>
        <fullName evidence="2">Uncharacterized protein</fullName>
    </submittedName>
</protein>
<dbReference type="GeneID" id="17283961"/>
<feature type="compositionally biased region" description="Basic and acidic residues" evidence="1">
    <location>
        <begin position="43"/>
        <end position="55"/>
    </location>
</feature>
<dbReference type="AlphaFoldDB" id="A0A0D3KSF4"/>
<reference evidence="2" key="2">
    <citation type="submission" date="2024-10" db="UniProtKB">
        <authorList>
            <consortium name="EnsemblProtists"/>
        </authorList>
    </citation>
    <scope>IDENTIFICATION</scope>
</reference>
<dbReference type="EnsemblProtists" id="EOD38689">
    <property type="protein sequence ID" value="EOD38689"/>
    <property type="gene ID" value="EMIHUDRAFT_260683"/>
</dbReference>
<feature type="region of interest" description="Disordered" evidence="1">
    <location>
        <begin position="23"/>
        <end position="57"/>
    </location>
</feature>
<dbReference type="InterPro" id="IPR036188">
    <property type="entry name" value="FAD/NAD-bd_sf"/>
</dbReference>
<sequence length="203" mass="20924">PPVLCAGFEGSVLSGVAKGLFEWGAKKEKGNQDEGPGEGGEGGEGKETGGEEKDGAAAGCAEGAPLLTEQDESTKTPGLFLVGPAVRHDGTTATYASSPGRRDATLCLGFAARSETSGLIEITSFISLNVICDKGAAHRRILYTEAVPDSVVDPWARVVEVNVLITGSSHLISDISYSYHASTTPPRVCGELAGLTPIVLKVP</sequence>
<organism evidence="2 3">
    <name type="scientific">Emiliania huxleyi (strain CCMP1516)</name>
    <dbReference type="NCBI Taxonomy" id="280463"/>
    <lineage>
        <taxon>Eukaryota</taxon>
        <taxon>Haptista</taxon>
        <taxon>Haptophyta</taxon>
        <taxon>Prymnesiophyceae</taxon>
        <taxon>Isochrysidales</taxon>
        <taxon>Noelaerhabdaceae</taxon>
        <taxon>Emiliania</taxon>
    </lineage>
</organism>
<keyword evidence="3" id="KW-1185">Reference proteome</keyword>
<evidence type="ECO:0000313" key="2">
    <source>
        <dbReference type="EnsemblProtists" id="EOD38689"/>
    </source>
</evidence>
<dbReference type="PaxDb" id="2903-EOD38689"/>
<proteinExistence type="predicted"/>
<dbReference type="KEGG" id="ehx:EMIHUDRAFT_260683"/>
<dbReference type="Proteomes" id="UP000013827">
    <property type="component" value="Unassembled WGS sequence"/>
</dbReference>
<evidence type="ECO:0000313" key="3">
    <source>
        <dbReference type="Proteomes" id="UP000013827"/>
    </source>
</evidence>
<dbReference type="HOGENOM" id="CLU_1352030_0_0_1"/>
<name>A0A0D3KSF4_EMIH1</name>
<accession>A0A0D3KSF4</accession>
<dbReference type="Gene3D" id="3.50.50.60">
    <property type="entry name" value="FAD/NAD(P)-binding domain"/>
    <property type="match status" value="1"/>
</dbReference>
<reference evidence="3" key="1">
    <citation type="journal article" date="2013" name="Nature">
        <title>Pan genome of the phytoplankton Emiliania underpins its global distribution.</title>
        <authorList>
            <person name="Read B.A."/>
            <person name="Kegel J."/>
            <person name="Klute M.J."/>
            <person name="Kuo A."/>
            <person name="Lefebvre S.C."/>
            <person name="Maumus F."/>
            <person name="Mayer C."/>
            <person name="Miller J."/>
            <person name="Monier A."/>
            <person name="Salamov A."/>
            <person name="Young J."/>
            <person name="Aguilar M."/>
            <person name="Claverie J.M."/>
            <person name="Frickenhaus S."/>
            <person name="Gonzalez K."/>
            <person name="Herman E.K."/>
            <person name="Lin Y.C."/>
            <person name="Napier J."/>
            <person name="Ogata H."/>
            <person name="Sarno A.F."/>
            <person name="Shmutz J."/>
            <person name="Schroeder D."/>
            <person name="de Vargas C."/>
            <person name="Verret F."/>
            <person name="von Dassow P."/>
            <person name="Valentin K."/>
            <person name="Van de Peer Y."/>
            <person name="Wheeler G."/>
            <person name="Dacks J.B."/>
            <person name="Delwiche C.F."/>
            <person name="Dyhrman S.T."/>
            <person name="Glockner G."/>
            <person name="John U."/>
            <person name="Richards T."/>
            <person name="Worden A.Z."/>
            <person name="Zhang X."/>
            <person name="Grigoriev I.V."/>
            <person name="Allen A.E."/>
            <person name="Bidle K."/>
            <person name="Borodovsky M."/>
            <person name="Bowler C."/>
            <person name="Brownlee C."/>
            <person name="Cock J.M."/>
            <person name="Elias M."/>
            <person name="Gladyshev V.N."/>
            <person name="Groth M."/>
            <person name="Guda C."/>
            <person name="Hadaegh A."/>
            <person name="Iglesias-Rodriguez M.D."/>
            <person name="Jenkins J."/>
            <person name="Jones B.M."/>
            <person name="Lawson T."/>
            <person name="Leese F."/>
            <person name="Lindquist E."/>
            <person name="Lobanov A."/>
            <person name="Lomsadze A."/>
            <person name="Malik S.B."/>
            <person name="Marsh M.E."/>
            <person name="Mackinder L."/>
            <person name="Mock T."/>
            <person name="Mueller-Roeber B."/>
            <person name="Pagarete A."/>
            <person name="Parker M."/>
            <person name="Probert I."/>
            <person name="Quesneville H."/>
            <person name="Raines C."/>
            <person name="Rensing S.A."/>
            <person name="Riano-Pachon D.M."/>
            <person name="Richier S."/>
            <person name="Rokitta S."/>
            <person name="Shiraiwa Y."/>
            <person name="Soanes D.M."/>
            <person name="van der Giezen M."/>
            <person name="Wahlund T.M."/>
            <person name="Williams B."/>
            <person name="Wilson W."/>
            <person name="Wolfe G."/>
            <person name="Wurch L.L."/>
        </authorList>
    </citation>
    <scope>NUCLEOTIDE SEQUENCE</scope>
</reference>